<evidence type="ECO:0000256" key="3">
    <source>
        <dbReference type="ARBA" id="ARBA00023002"/>
    </source>
</evidence>
<dbReference type="AlphaFoldDB" id="A0A7G7G845"/>
<dbReference type="GO" id="GO:0016702">
    <property type="term" value="F:oxidoreductase activity, acting on single donors with incorporation of molecular oxygen, incorporation of two atoms of oxygen"/>
    <property type="evidence" value="ECO:0007669"/>
    <property type="project" value="InterPro"/>
</dbReference>
<keyword evidence="5" id="KW-0472">Membrane</keyword>
<dbReference type="PANTHER" id="PTHR33711:SF11">
    <property type="entry name" value="DIOXYGENASE"/>
    <property type="match status" value="1"/>
</dbReference>
<evidence type="ECO:0000259" key="6">
    <source>
        <dbReference type="Pfam" id="PF00775"/>
    </source>
</evidence>
<name>A0A7G7G845_9BACT</name>
<dbReference type="KEGG" id="aswu:HUW51_11545"/>
<comment type="similarity">
    <text evidence="1">Belongs to the intradiol ring-cleavage dioxygenase family.</text>
</comment>
<protein>
    <submittedName>
        <fullName evidence="7">Intradiol ring-cleavage dioxygenase</fullName>
    </submittedName>
</protein>
<sequence>MPLVETSRRKFLALVATTLPIIGLWAFYPKSKPVTLEPTPACDDHDEPTPPQTEGPYFKPQSPERSTLLETGVAGTKLILTGQVLNTNCQPVAKALLDWWHADDAGQYDNNGFKLRGHQYTDKQGNFRLETIVPGLYPGRTRHLHVKVQAPGQTVLTTQLYFPGEAKNNRDGIFNQALLMNIKLTPDQLKANFNFVLRA</sequence>
<dbReference type="GO" id="GO:0008199">
    <property type="term" value="F:ferric iron binding"/>
    <property type="evidence" value="ECO:0007669"/>
    <property type="project" value="InterPro"/>
</dbReference>
<keyword evidence="5" id="KW-1133">Transmembrane helix</keyword>
<dbReference type="InterPro" id="IPR015889">
    <property type="entry name" value="Intradiol_dOase_core"/>
</dbReference>
<dbReference type="Proteomes" id="UP000515237">
    <property type="component" value="Chromosome"/>
</dbReference>
<dbReference type="InterPro" id="IPR050770">
    <property type="entry name" value="Intradiol_RC_Dioxygenase"/>
</dbReference>
<dbReference type="Pfam" id="PF00775">
    <property type="entry name" value="Dioxygenase_C"/>
    <property type="match status" value="1"/>
</dbReference>
<dbReference type="EMBL" id="CP055156">
    <property type="protein sequence ID" value="QNF33329.1"/>
    <property type="molecule type" value="Genomic_DNA"/>
</dbReference>
<evidence type="ECO:0000256" key="1">
    <source>
        <dbReference type="ARBA" id="ARBA00007825"/>
    </source>
</evidence>
<proteinExistence type="inferred from homology"/>
<reference evidence="7 8" key="1">
    <citation type="journal article" date="2018" name="Int. J. Syst. Evol. Microbiol.">
        <title>Adhaeribacter swui sp. nov., isolated from wet mud.</title>
        <authorList>
            <person name="Kim D.U."/>
            <person name="Kim K.W."/>
            <person name="Kang M.S."/>
            <person name="Kim J.Y."/>
            <person name="Jang J.H."/>
            <person name="Kim M.K."/>
        </authorList>
    </citation>
    <scope>NUCLEOTIDE SEQUENCE [LARGE SCALE GENOMIC DNA]</scope>
    <source>
        <strain evidence="7 8">KCTC 52873</strain>
    </source>
</reference>
<organism evidence="7 8">
    <name type="scientific">Adhaeribacter swui</name>
    <dbReference type="NCBI Taxonomy" id="2086471"/>
    <lineage>
        <taxon>Bacteria</taxon>
        <taxon>Pseudomonadati</taxon>
        <taxon>Bacteroidota</taxon>
        <taxon>Cytophagia</taxon>
        <taxon>Cytophagales</taxon>
        <taxon>Hymenobacteraceae</taxon>
        <taxon>Adhaeribacter</taxon>
    </lineage>
</organism>
<dbReference type="RefSeq" id="WP_185274181.1">
    <property type="nucleotide sequence ID" value="NZ_CP055156.1"/>
</dbReference>
<dbReference type="PANTHER" id="PTHR33711">
    <property type="entry name" value="DIOXYGENASE, PUTATIVE (AFU_ORTHOLOGUE AFUA_2G02910)-RELATED"/>
    <property type="match status" value="1"/>
</dbReference>
<evidence type="ECO:0000256" key="5">
    <source>
        <dbReference type="SAM" id="Phobius"/>
    </source>
</evidence>
<dbReference type="InterPro" id="IPR000627">
    <property type="entry name" value="Intradiol_dOase_C"/>
</dbReference>
<accession>A0A7G7G845</accession>
<gene>
    <name evidence="7" type="ORF">HUW51_11545</name>
</gene>
<dbReference type="Gene3D" id="2.60.130.10">
    <property type="entry name" value="Aromatic compound dioxygenase"/>
    <property type="match status" value="1"/>
</dbReference>
<keyword evidence="2 7" id="KW-0223">Dioxygenase</keyword>
<evidence type="ECO:0000256" key="4">
    <source>
        <dbReference type="SAM" id="MobiDB-lite"/>
    </source>
</evidence>
<dbReference type="CDD" id="cd00421">
    <property type="entry name" value="intradiol_dioxygenase"/>
    <property type="match status" value="1"/>
</dbReference>
<evidence type="ECO:0000256" key="2">
    <source>
        <dbReference type="ARBA" id="ARBA00022964"/>
    </source>
</evidence>
<keyword evidence="8" id="KW-1185">Reference proteome</keyword>
<feature type="region of interest" description="Disordered" evidence="4">
    <location>
        <begin position="37"/>
        <end position="64"/>
    </location>
</feature>
<evidence type="ECO:0000313" key="7">
    <source>
        <dbReference type="EMBL" id="QNF33329.1"/>
    </source>
</evidence>
<keyword evidence="3" id="KW-0560">Oxidoreductase</keyword>
<feature type="domain" description="Intradiol ring-cleavage dioxygenases" evidence="6">
    <location>
        <begin position="54"/>
        <end position="179"/>
    </location>
</feature>
<feature type="transmembrane region" description="Helical" evidence="5">
    <location>
        <begin position="12"/>
        <end position="28"/>
    </location>
</feature>
<keyword evidence="5" id="KW-0812">Transmembrane</keyword>
<dbReference type="SUPFAM" id="SSF49482">
    <property type="entry name" value="Aromatic compound dioxygenase"/>
    <property type="match status" value="1"/>
</dbReference>
<evidence type="ECO:0000313" key="8">
    <source>
        <dbReference type="Proteomes" id="UP000515237"/>
    </source>
</evidence>